<reference evidence="1" key="2">
    <citation type="submission" date="2023-01" db="EMBL/GenBank/DDBJ databases">
        <authorList>
            <person name="Petersen C."/>
        </authorList>
    </citation>
    <scope>NUCLEOTIDE SEQUENCE</scope>
    <source>
        <strain evidence="1">IBT 17514</strain>
    </source>
</reference>
<comment type="caution">
    <text evidence="1">The sequence shown here is derived from an EMBL/GenBank/DDBJ whole genome shotgun (WGS) entry which is preliminary data.</text>
</comment>
<dbReference type="AlphaFoldDB" id="A0AAD6HKG1"/>
<dbReference type="EMBL" id="JAQJAN010000008">
    <property type="protein sequence ID" value="KAJ5724633.1"/>
    <property type="molecule type" value="Genomic_DNA"/>
</dbReference>
<evidence type="ECO:0000313" key="2">
    <source>
        <dbReference type="Proteomes" id="UP001215712"/>
    </source>
</evidence>
<evidence type="ECO:0000313" key="1">
    <source>
        <dbReference type="EMBL" id="KAJ5724633.1"/>
    </source>
</evidence>
<reference evidence="1" key="1">
    <citation type="journal article" date="2023" name="IMA Fungus">
        <title>Comparative genomic study of the Penicillium genus elucidates a diverse pangenome and 15 lateral gene transfer events.</title>
        <authorList>
            <person name="Petersen C."/>
            <person name="Sorensen T."/>
            <person name="Nielsen M.R."/>
            <person name="Sondergaard T.E."/>
            <person name="Sorensen J.L."/>
            <person name="Fitzpatrick D.A."/>
            <person name="Frisvad J.C."/>
            <person name="Nielsen K.L."/>
        </authorList>
    </citation>
    <scope>NUCLEOTIDE SEQUENCE</scope>
    <source>
        <strain evidence="1">IBT 17514</strain>
    </source>
</reference>
<sequence>MIMGNVMGNLEGWLGLRSLRTPELRVKRHSDTAKALNPDSDIGRVVDSIKHASLQEEDIKDEWLMRQMPN</sequence>
<accession>A0AAD6HKG1</accession>
<organism evidence="1 2">
    <name type="scientific">Penicillium malachiteum</name>
    <dbReference type="NCBI Taxonomy" id="1324776"/>
    <lineage>
        <taxon>Eukaryota</taxon>
        <taxon>Fungi</taxon>
        <taxon>Dikarya</taxon>
        <taxon>Ascomycota</taxon>
        <taxon>Pezizomycotina</taxon>
        <taxon>Eurotiomycetes</taxon>
        <taxon>Eurotiomycetidae</taxon>
        <taxon>Eurotiales</taxon>
        <taxon>Aspergillaceae</taxon>
        <taxon>Penicillium</taxon>
    </lineage>
</organism>
<name>A0AAD6HKG1_9EURO</name>
<keyword evidence="2" id="KW-1185">Reference proteome</keyword>
<proteinExistence type="predicted"/>
<protein>
    <submittedName>
        <fullName evidence="1">Cystathionine beta-lyase</fullName>
    </submittedName>
</protein>
<gene>
    <name evidence="1" type="ORF">N7493_006361</name>
</gene>
<dbReference type="Proteomes" id="UP001215712">
    <property type="component" value="Unassembled WGS sequence"/>
</dbReference>